<gene>
    <name evidence="11" type="ORF">AKJ09_03392</name>
</gene>
<feature type="transmembrane region" description="Helical" evidence="10">
    <location>
        <begin position="198"/>
        <end position="217"/>
    </location>
</feature>
<dbReference type="STRING" id="1391654.AKJ09_03392"/>
<evidence type="ECO:0000256" key="2">
    <source>
        <dbReference type="ARBA" id="ARBA00022448"/>
    </source>
</evidence>
<sequence>MKIIEALVTGLTQGAMIALVALGYTMVYGVLKLINFAHSEVFMMGAYFGLFLITAFGGSANPMVAGIAGTLLAMVGAALLGITVERVAYRPLRGRGRGALVRITPLVTALGMSVLLQNLAQLLFSARFRPYPQLMPGTVDLPGVGTLSSSRVVILVVTLVVMVALEIIVKRTWFGKAMRALSANEEAARLMGIRTSRVISMTFALGSSLAALGAVLYCVDQSQVYPTMGVIIGTRAFVAAVLGGIGSITGAMLGGLLIGVIGELVKLTDYSGGVDVLVFLVLIAVLLVRPAGLLGSTRAEKV</sequence>
<dbReference type="GO" id="GO:0015808">
    <property type="term" value="P:L-alanine transport"/>
    <property type="evidence" value="ECO:0007669"/>
    <property type="project" value="TreeGrafter"/>
</dbReference>
<dbReference type="GO" id="GO:0015188">
    <property type="term" value="F:L-isoleucine transmembrane transporter activity"/>
    <property type="evidence" value="ECO:0007669"/>
    <property type="project" value="TreeGrafter"/>
</dbReference>
<comment type="similarity">
    <text evidence="9">Belongs to the binding-protein-dependent transport system permease family. LivHM subfamily.</text>
</comment>
<dbReference type="InterPro" id="IPR052157">
    <property type="entry name" value="BCAA_transport_permease"/>
</dbReference>
<dbReference type="EMBL" id="CP012333">
    <property type="protein sequence ID" value="AKU96728.1"/>
    <property type="molecule type" value="Genomic_DNA"/>
</dbReference>
<dbReference type="Gene3D" id="1.10.3470.10">
    <property type="entry name" value="ABC transporter involved in vitamin B12 uptake, BtuC"/>
    <property type="match status" value="1"/>
</dbReference>
<feature type="transmembrane region" description="Helical" evidence="10">
    <location>
        <begin position="41"/>
        <end position="58"/>
    </location>
</feature>
<dbReference type="GO" id="GO:0042941">
    <property type="term" value="P:D-alanine transmembrane transport"/>
    <property type="evidence" value="ECO:0007669"/>
    <property type="project" value="TreeGrafter"/>
</dbReference>
<dbReference type="PATRIC" id="fig|1391654.3.peg.3433"/>
<feature type="transmembrane region" description="Helical" evidence="10">
    <location>
        <begin position="64"/>
        <end position="84"/>
    </location>
</feature>
<evidence type="ECO:0000313" key="11">
    <source>
        <dbReference type="EMBL" id="AKU96728.1"/>
    </source>
</evidence>
<dbReference type="InterPro" id="IPR037294">
    <property type="entry name" value="ABC_BtuC-like"/>
</dbReference>
<dbReference type="KEGG" id="llu:AKJ09_03392"/>
<dbReference type="RefSeq" id="WP_240488488.1">
    <property type="nucleotide sequence ID" value="NZ_CP012333.1"/>
</dbReference>
<dbReference type="GO" id="GO:0005886">
    <property type="term" value="C:plasma membrane"/>
    <property type="evidence" value="ECO:0007669"/>
    <property type="project" value="UniProtKB-SubCell"/>
</dbReference>
<dbReference type="GO" id="GO:0005304">
    <property type="term" value="F:L-valine transmembrane transporter activity"/>
    <property type="evidence" value="ECO:0007669"/>
    <property type="project" value="TreeGrafter"/>
</dbReference>
<keyword evidence="2" id="KW-0813">Transport</keyword>
<feature type="transmembrane region" description="Helical" evidence="10">
    <location>
        <begin position="273"/>
        <end position="292"/>
    </location>
</feature>
<evidence type="ECO:0000256" key="6">
    <source>
        <dbReference type="ARBA" id="ARBA00022970"/>
    </source>
</evidence>
<dbReference type="GO" id="GO:0015190">
    <property type="term" value="F:L-leucine transmembrane transporter activity"/>
    <property type="evidence" value="ECO:0007669"/>
    <property type="project" value="TreeGrafter"/>
</dbReference>
<evidence type="ECO:0000313" key="12">
    <source>
        <dbReference type="Proteomes" id="UP000064967"/>
    </source>
</evidence>
<dbReference type="CDD" id="cd06582">
    <property type="entry name" value="TM_PBP1_LivH_like"/>
    <property type="match status" value="1"/>
</dbReference>
<dbReference type="GO" id="GO:0015192">
    <property type="term" value="F:L-phenylalanine transmembrane transporter activity"/>
    <property type="evidence" value="ECO:0007669"/>
    <property type="project" value="TreeGrafter"/>
</dbReference>
<feature type="transmembrane region" description="Helical" evidence="10">
    <location>
        <begin position="105"/>
        <end position="128"/>
    </location>
</feature>
<feature type="transmembrane region" description="Helical" evidence="10">
    <location>
        <begin position="237"/>
        <end position="261"/>
    </location>
</feature>
<evidence type="ECO:0000256" key="9">
    <source>
        <dbReference type="ARBA" id="ARBA00037998"/>
    </source>
</evidence>
<evidence type="ECO:0000256" key="3">
    <source>
        <dbReference type="ARBA" id="ARBA00022475"/>
    </source>
</evidence>
<keyword evidence="5 10" id="KW-0812">Transmembrane</keyword>
<name>A0A0K1PT73_9BACT</name>
<protein>
    <submittedName>
        <fullName evidence="11">High-affinity branched-chain amino acid transport system permease protein LivH</fullName>
    </submittedName>
</protein>
<dbReference type="AlphaFoldDB" id="A0A0K1PT73"/>
<reference evidence="11 12" key="1">
    <citation type="submission" date="2015-08" db="EMBL/GenBank/DDBJ databases">
        <authorList>
            <person name="Babu N.S."/>
            <person name="Beckwith C.J."/>
            <person name="Beseler K.G."/>
            <person name="Brison A."/>
            <person name="Carone J.V."/>
            <person name="Caskin T.P."/>
            <person name="Diamond M."/>
            <person name="Durham M.E."/>
            <person name="Foxe J.M."/>
            <person name="Go M."/>
            <person name="Henderson B.A."/>
            <person name="Jones I.B."/>
            <person name="McGettigan J.A."/>
            <person name="Micheletti S.J."/>
            <person name="Nasrallah M.E."/>
            <person name="Ortiz D."/>
            <person name="Piller C.R."/>
            <person name="Privatt S.R."/>
            <person name="Schneider S.L."/>
            <person name="Sharp S."/>
            <person name="Smith T.C."/>
            <person name="Stanton J.D."/>
            <person name="Ullery H.E."/>
            <person name="Wilson R.J."/>
            <person name="Serrano M.G."/>
            <person name="Buck G."/>
            <person name="Lee V."/>
            <person name="Wang Y."/>
            <person name="Carvalho R."/>
            <person name="Voegtly L."/>
            <person name="Shi R."/>
            <person name="Duckworth R."/>
            <person name="Johnson A."/>
            <person name="Loviza R."/>
            <person name="Walstead R."/>
            <person name="Shah Z."/>
            <person name="Kiflezghi M."/>
            <person name="Wade K."/>
            <person name="Ball S.L."/>
            <person name="Bradley K.W."/>
            <person name="Asai D.J."/>
            <person name="Bowman C.A."/>
            <person name="Russell D.A."/>
            <person name="Pope W.H."/>
            <person name="Jacobs-Sera D."/>
            <person name="Hendrix R.W."/>
            <person name="Hatfull G.F."/>
        </authorList>
    </citation>
    <scope>NUCLEOTIDE SEQUENCE [LARGE SCALE GENOMIC DNA]</scope>
    <source>
        <strain evidence="11 12">DSM 27648</strain>
    </source>
</reference>
<dbReference type="PANTHER" id="PTHR11795:SF371">
    <property type="entry name" value="HIGH-AFFINITY BRANCHED-CHAIN AMINO ACID TRANSPORT SYSTEM PERMEASE PROTEIN LIVH"/>
    <property type="match status" value="1"/>
</dbReference>
<keyword evidence="6" id="KW-0029">Amino-acid transport</keyword>
<evidence type="ECO:0000256" key="7">
    <source>
        <dbReference type="ARBA" id="ARBA00022989"/>
    </source>
</evidence>
<proteinExistence type="inferred from homology"/>
<dbReference type="Pfam" id="PF02653">
    <property type="entry name" value="BPD_transp_2"/>
    <property type="match status" value="1"/>
</dbReference>
<organism evidence="11 12">
    <name type="scientific">Labilithrix luteola</name>
    <dbReference type="NCBI Taxonomy" id="1391654"/>
    <lineage>
        <taxon>Bacteria</taxon>
        <taxon>Pseudomonadati</taxon>
        <taxon>Myxococcota</taxon>
        <taxon>Polyangia</taxon>
        <taxon>Polyangiales</taxon>
        <taxon>Labilitrichaceae</taxon>
        <taxon>Labilithrix</taxon>
    </lineage>
</organism>
<comment type="subcellular location">
    <subcellularLocation>
        <location evidence="1">Cell membrane</location>
        <topology evidence="1">Multi-pass membrane protein</topology>
    </subcellularLocation>
</comment>
<dbReference type="InterPro" id="IPR001851">
    <property type="entry name" value="ABC_transp_permease"/>
</dbReference>
<evidence type="ECO:0000256" key="10">
    <source>
        <dbReference type="SAM" id="Phobius"/>
    </source>
</evidence>
<evidence type="ECO:0000256" key="1">
    <source>
        <dbReference type="ARBA" id="ARBA00004651"/>
    </source>
</evidence>
<dbReference type="GO" id="GO:1903806">
    <property type="term" value="P:L-isoleucine import across plasma membrane"/>
    <property type="evidence" value="ECO:0007669"/>
    <property type="project" value="TreeGrafter"/>
</dbReference>
<feature type="transmembrane region" description="Helical" evidence="10">
    <location>
        <begin position="15"/>
        <end position="34"/>
    </location>
</feature>
<dbReference type="Proteomes" id="UP000064967">
    <property type="component" value="Chromosome"/>
</dbReference>
<feature type="transmembrane region" description="Helical" evidence="10">
    <location>
        <begin position="148"/>
        <end position="169"/>
    </location>
</feature>
<evidence type="ECO:0000256" key="4">
    <source>
        <dbReference type="ARBA" id="ARBA00022519"/>
    </source>
</evidence>
<accession>A0A0K1PT73</accession>
<dbReference type="PANTHER" id="PTHR11795">
    <property type="entry name" value="BRANCHED-CHAIN AMINO ACID TRANSPORT SYSTEM PERMEASE PROTEIN LIVH"/>
    <property type="match status" value="1"/>
</dbReference>
<keyword evidence="7 10" id="KW-1133">Transmembrane helix</keyword>
<keyword evidence="4" id="KW-0997">Cell inner membrane</keyword>
<evidence type="ECO:0000256" key="8">
    <source>
        <dbReference type="ARBA" id="ARBA00023136"/>
    </source>
</evidence>
<keyword evidence="12" id="KW-1185">Reference proteome</keyword>
<keyword evidence="3" id="KW-1003">Cell membrane</keyword>
<evidence type="ECO:0000256" key="5">
    <source>
        <dbReference type="ARBA" id="ARBA00022692"/>
    </source>
</evidence>
<keyword evidence="8 10" id="KW-0472">Membrane</keyword>